<sequence>MSGLFGGPSASAAPSNTVGDLKQDVEVQSPPTDGITDLSFNPNQSAPQDFLTVASWDKKVRLYEVTPQGQAHPRHAYDHEGPVFSVDWFKDGSKIVSASADKQVKLCDLATQQTMQVAAHEQPIRVVRCFEANGTPMIATGSWDKTVKYWDCRQSAPAATLQCQERVYTMDVRNNLLVVGTADRYINVVNLASPDKFYKTLQSPLKWQTRVVSCFADAAGFAIGSIEGRCAIQYVEEKDAGSNFSFKCHRDAPQGNVTNVYAVNDISFHPVHGTFSTAGSDGTFHFWDKDAKHRLKGYPNVGGSITATNFNKNGNIFAYAMSYDWSKGYQGNTQTQPIKIMLHPVQPDECKPRPSVKKR</sequence>
<comment type="caution">
    <text evidence="5">The sequence shown here is derived from an EMBL/GenBank/DDBJ whole genome shotgun (WGS) entry which is preliminary data.</text>
</comment>
<evidence type="ECO:0000256" key="2">
    <source>
        <dbReference type="ARBA" id="ARBA00022737"/>
    </source>
</evidence>
<evidence type="ECO:0000313" key="5">
    <source>
        <dbReference type="EMBL" id="KAL1864874.1"/>
    </source>
</evidence>
<dbReference type="InterPro" id="IPR020472">
    <property type="entry name" value="WD40_PAC1"/>
</dbReference>
<evidence type="ECO:0000256" key="3">
    <source>
        <dbReference type="PROSITE-ProRule" id="PRU00221"/>
    </source>
</evidence>
<gene>
    <name evidence="5" type="primary">GLE2</name>
    <name evidence="5" type="ORF">Daus18300_007441</name>
</gene>
<name>A0ABR3WMY9_9PEZI</name>
<dbReference type="PROSITE" id="PS50082">
    <property type="entry name" value="WD_REPEATS_2"/>
    <property type="match status" value="2"/>
</dbReference>
<evidence type="ECO:0000256" key="4">
    <source>
        <dbReference type="SAM" id="MobiDB-lite"/>
    </source>
</evidence>
<organism evidence="5 6">
    <name type="scientific">Diaporthe australafricana</name>
    <dbReference type="NCBI Taxonomy" id="127596"/>
    <lineage>
        <taxon>Eukaryota</taxon>
        <taxon>Fungi</taxon>
        <taxon>Dikarya</taxon>
        <taxon>Ascomycota</taxon>
        <taxon>Pezizomycotina</taxon>
        <taxon>Sordariomycetes</taxon>
        <taxon>Sordariomycetidae</taxon>
        <taxon>Diaporthales</taxon>
        <taxon>Diaporthaceae</taxon>
        <taxon>Diaporthe</taxon>
    </lineage>
</organism>
<dbReference type="SUPFAM" id="SSF50978">
    <property type="entry name" value="WD40 repeat-like"/>
    <property type="match status" value="1"/>
</dbReference>
<feature type="repeat" description="WD" evidence="3">
    <location>
        <begin position="76"/>
        <end position="117"/>
    </location>
</feature>
<dbReference type="EMBL" id="JAWRVE010000065">
    <property type="protein sequence ID" value="KAL1864874.1"/>
    <property type="molecule type" value="Genomic_DNA"/>
</dbReference>
<feature type="region of interest" description="Disordered" evidence="4">
    <location>
        <begin position="1"/>
        <end position="20"/>
    </location>
</feature>
<evidence type="ECO:0000256" key="1">
    <source>
        <dbReference type="ARBA" id="ARBA00022574"/>
    </source>
</evidence>
<dbReference type="Proteomes" id="UP001583177">
    <property type="component" value="Unassembled WGS sequence"/>
</dbReference>
<feature type="repeat" description="WD" evidence="3">
    <location>
        <begin position="117"/>
        <end position="160"/>
    </location>
</feature>
<dbReference type="SMART" id="SM00320">
    <property type="entry name" value="WD40"/>
    <property type="match status" value="5"/>
</dbReference>
<evidence type="ECO:0000313" key="6">
    <source>
        <dbReference type="Proteomes" id="UP001583177"/>
    </source>
</evidence>
<reference evidence="5 6" key="1">
    <citation type="journal article" date="2024" name="IMA Fungus">
        <title>IMA Genome - F19 : A genome assembly and annotation guide to empower mycologists, including annotated draft genome sequences of Ceratocystis pirilliformis, Diaporthe australafricana, Fusarium ophioides, Paecilomyces lecythidis, and Sporothrix stenoceras.</title>
        <authorList>
            <person name="Aylward J."/>
            <person name="Wilson A.M."/>
            <person name="Visagie C.M."/>
            <person name="Spraker J."/>
            <person name="Barnes I."/>
            <person name="Buitendag C."/>
            <person name="Ceriani C."/>
            <person name="Del Mar Angel L."/>
            <person name="du Plessis D."/>
            <person name="Fuchs T."/>
            <person name="Gasser K."/>
            <person name="Kramer D."/>
            <person name="Li W."/>
            <person name="Munsamy K."/>
            <person name="Piso A."/>
            <person name="Price J.L."/>
            <person name="Sonnekus B."/>
            <person name="Thomas C."/>
            <person name="van der Nest A."/>
            <person name="van Dijk A."/>
            <person name="van Heerden A."/>
            <person name="van Vuuren N."/>
            <person name="Yilmaz N."/>
            <person name="Duong T.A."/>
            <person name="van der Merwe N.A."/>
            <person name="Wingfield M.J."/>
            <person name="Wingfield B.D."/>
        </authorList>
    </citation>
    <scope>NUCLEOTIDE SEQUENCE [LARGE SCALE GENOMIC DNA]</scope>
    <source>
        <strain evidence="5 6">CMW 18300</strain>
    </source>
</reference>
<protein>
    <submittedName>
        <fullName evidence="5">RNA export factor gle2</fullName>
    </submittedName>
</protein>
<proteinExistence type="predicted"/>
<dbReference type="PRINTS" id="PR00320">
    <property type="entry name" value="GPROTEINBRPT"/>
</dbReference>
<dbReference type="Gene3D" id="2.130.10.10">
    <property type="entry name" value="YVTN repeat-like/Quinoprotein amine dehydrogenase"/>
    <property type="match status" value="1"/>
</dbReference>
<dbReference type="Pfam" id="PF00400">
    <property type="entry name" value="WD40"/>
    <property type="match status" value="4"/>
</dbReference>
<dbReference type="InterPro" id="IPR015943">
    <property type="entry name" value="WD40/YVTN_repeat-like_dom_sf"/>
</dbReference>
<keyword evidence="2" id="KW-0677">Repeat</keyword>
<dbReference type="InterPro" id="IPR001680">
    <property type="entry name" value="WD40_rpt"/>
</dbReference>
<accession>A0ABR3WMY9</accession>
<dbReference type="PANTHER" id="PTHR10971">
    <property type="entry name" value="MRNA EXPORT FACTOR AND BUB3"/>
    <property type="match status" value="1"/>
</dbReference>
<dbReference type="InterPro" id="IPR036322">
    <property type="entry name" value="WD40_repeat_dom_sf"/>
</dbReference>
<keyword evidence="6" id="KW-1185">Reference proteome</keyword>
<keyword evidence="1 3" id="KW-0853">WD repeat</keyword>